<organism evidence="3 4">
    <name type="scientific">Exaiptasia diaphana</name>
    <name type="common">Tropical sea anemone</name>
    <name type="synonym">Aiptasia pulchella</name>
    <dbReference type="NCBI Taxonomy" id="2652724"/>
    <lineage>
        <taxon>Eukaryota</taxon>
        <taxon>Metazoa</taxon>
        <taxon>Cnidaria</taxon>
        <taxon>Anthozoa</taxon>
        <taxon>Hexacorallia</taxon>
        <taxon>Actiniaria</taxon>
        <taxon>Aiptasiidae</taxon>
        <taxon>Exaiptasia</taxon>
    </lineage>
</organism>
<dbReference type="Proteomes" id="UP000887567">
    <property type="component" value="Unplaced"/>
</dbReference>
<protein>
    <recommendedName>
        <fullName evidence="2">CARD domain-containing protein</fullName>
    </recommendedName>
</protein>
<evidence type="ECO:0000313" key="3">
    <source>
        <dbReference type="EnsemblMetazoa" id="XP_020908937.1"/>
    </source>
</evidence>
<feature type="compositionally biased region" description="Acidic residues" evidence="1">
    <location>
        <begin position="286"/>
        <end position="295"/>
    </location>
</feature>
<dbReference type="RefSeq" id="XP_020908937.1">
    <property type="nucleotide sequence ID" value="XM_021053278.1"/>
</dbReference>
<proteinExistence type="predicted"/>
<name>A0A913XSB3_EXADI</name>
<reference evidence="3" key="1">
    <citation type="submission" date="2022-11" db="UniProtKB">
        <authorList>
            <consortium name="EnsemblMetazoa"/>
        </authorList>
    </citation>
    <scope>IDENTIFICATION</scope>
</reference>
<feature type="region of interest" description="Disordered" evidence="1">
    <location>
        <begin position="279"/>
        <end position="303"/>
    </location>
</feature>
<dbReference type="EnsemblMetazoa" id="XM_021053278.1">
    <property type="protein sequence ID" value="XP_020908937.1"/>
    <property type="gene ID" value="LOC110246893"/>
</dbReference>
<evidence type="ECO:0000256" key="1">
    <source>
        <dbReference type="SAM" id="MobiDB-lite"/>
    </source>
</evidence>
<accession>A0A913XSB3</accession>
<dbReference type="InterPro" id="IPR001315">
    <property type="entry name" value="CARD"/>
</dbReference>
<sequence>MTFDNAGFKIGEEFRRDTEGKVILTNAFNGKRDTSYFEIDVIQDNYPGIQVSEVKDSVKDGIRYFSGVVSDDHGLGGLSFVYKVKSKSGEERTERMNAGAVVGTESPFDFAVDFRREKIALEDKIEYYFVVYDNDGVNGSKSTRSRSFVYELPTLEDLNEKREEEQEQTKENMNELLKQAEKFKNDLKKLRNETMNSKKSNWNNQNQVEQLKEDHKSLLENLQEMQEQMNNSLEEKNQLSEVDKELLEQQEQIEDLLEELMDDELRDLLDQLEEMMKKNDKQGMEEAMEELEMSSEDMKKQLD</sequence>
<keyword evidence="4" id="KW-1185">Reference proteome</keyword>
<dbReference type="AlphaFoldDB" id="A0A913XSB3"/>
<evidence type="ECO:0000313" key="4">
    <source>
        <dbReference type="Proteomes" id="UP000887567"/>
    </source>
</evidence>
<dbReference type="KEGG" id="epa:110246893"/>
<evidence type="ECO:0000259" key="2">
    <source>
        <dbReference type="PROSITE" id="PS50209"/>
    </source>
</evidence>
<dbReference type="GO" id="GO:0042981">
    <property type="term" value="P:regulation of apoptotic process"/>
    <property type="evidence" value="ECO:0007669"/>
    <property type="project" value="InterPro"/>
</dbReference>
<dbReference type="GeneID" id="110246893"/>
<dbReference type="PROSITE" id="PS50209">
    <property type="entry name" value="CARD"/>
    <property type="match status" value="1"/>
</dbReference>
<feature type="domain" description="CARD" evidence="2">
    <location>
        <begin position="203"/>
        <end position="303"/>
    </location>
</feature>